<dbReference type="EMBL" id="NOWI01000005">
    <property type="protein sequence ID" value="RFT44532.1"/>
    <property type="molecule type" value="Genomic_DNA"/>
</dbReference>
<comment type="caution">
    <text evidence="1">The sequence shown here is derived from an EMBL/GenBank/DDBJ whole genome shotgun (WGS) entry which is preliminary data.</text>
</comment>
<reference evidence="1 2" key="1">
    <citation type="submission" date="2017-07" db="EMBL/GenBank/DDBJ databases">
        <authorList>
            <person name="Sun Z.S."/>
            <person name="Albrecht U."/>
            <person name="Echele G."/>
            <person name="Lee C.C."/>
        </authorList>
    </citation>
    <scope>NUCLEOTIDE SEQUENCE [LARGE SCALE GENOMIC DNA]</scope>
    <source>
        <strain evidence="1 2">P16-029</strain>
    </source>
</reference>
<keyword evidence="1" id="KW-0830">Ubiquinone</keyword>
<dbReference type="RefSeq" id="WP_065674121.1">
    <property type="nucleotide sequence ID" value="NZ_JAQDJS010000001.1"/>
</dbReference>
<dbReference type="AlphaFoldDB" id="A0A3E2DGN6"/>
<dbReference type="InterPro" id="IPR036249">
    <property type="entry name" value="Thioredoxin-like_sf"/>
</dbReference>
<sequence length="210" mass="22974">MTTRIAVSLRWEDSSDAVSAEAVARHVDADRNACLQGPGPALVDVLDAADDDRVELVGWSCDDGPVPLSWLRRVAGQWVRVHENGPTVVVHVGVVRPDQEFAGEWRTVTGAEAPLHNPAWREFPSFRHHLLTCRGPRCSAAGAADLHARLQEKLAQSHALDTEVLVTVTGCMYPCNHAPLIVVWPDGKCIQLTEDNLDRIVSELTGPSRQ</sequence>
<protein>
    <submittedName>
        <fullName evidence="1">NADH:ubiquinone oxidoreductase</fullName>
    </submittedName>
</protein>
<dbReference type="Gene3D" id="3.40.30.10">
    <property type="entry name" value="Glutaredoxin"/>
    <property type="match status" value="1"/>
</dbReference>
<dbReference type="Proteomes" id="UP000259211">
    <property type="component" value="Unassembled WGS sequence"/>
</dbReference>
<gene>
    <name evidence="1" type="ORF">CHT91_06795</name>
</gene>
<accession>A0A3E2DGN6</accession>
<name>A0A3E2DGN6_9ACTN</name>
<dbReference type="SUPFAM" id="SSF52833">
    <property type="entry name" value="Thioredoxin-like"/>
    <property type="match status" value="1"/>
</dbReference>
<proteinExistence type="predicted"/>
<evidence type="ECO:0000313" key="2">
    <source>
        <dbReference type="Proteomes" id="UP000259211"/>
    </source>
</evidence>
<dbReference type="CDD" id="cd02980">
    <property type="entry name" value="TRX_Fd_family"/>
    <property type="match status" value="1"/>
</dbReference>
<dbReference type="Pfam" id="PF01257">
    <property type="entry name" value="2Fe-2S_thioredx"/>
    <property type="match status" value="1"/>
</dbReference>
<evidence type="ECO:0000313" key="1">
    <source>
        <dbReference type="EMBL" id="RFT44532.1"/>
    </source>
</evidence>
<organism evidence="1 2">
    <name type="scientific">Cutibacterium avidum</name>
    <dbReference type="NCBI Taxonomy" id="33010"/>
    <lineage>
        <taxon>Bacteria</taxon>
        <taxon>Bacillati</taxon>
        <taxon>Actinomycetota</taxon>
        <taxon>Actinomycetes</taxon>
        <taxon>Propionibacteriales</taxon>
        <taxon>Propionibacteriaceae</taxon>
        <taxon>Cutibacterium</taxon>
    </lineage>
</organism>